<evidence type="ECO:0000256" key="1">
    <source>
        <dbReference type="ARBA" id="ARBA00006814"/>
    </source>
</evidence>
<comment type="similarity">
    <text evidence="1">Belongs to the peptidase A31 family.</text>
</comment>
<proteinExistence type="inferred from homology"/>
<reference evidence="5" key="1">
    <citation type="journal article" date="2018" name="Int. J. Syst. Evol. Microbiol.">
        <title>Jatrophihabitans telluris sp. nov., isolated from sediment soil of lava forest wetlands and the emended description of the genus Jatrophihabitans.</title>
        <authorList>
            <person name="Lee K.C."/>
            <person name="Suh M.K."/>
            <person name="Eom M.K."/>
            <person name="Kim K.K."/>
            <person name="Kim J.S."/>
            <person name="Kim D.S."/>
            <person name="Ko S.H."/>
            <person name="Shin Y.K."/>
            <person name="Lee J.S."/>
        </authorList>
    </citation>
    <scope>NUCLEOTIDE SEQUENCE</scope>
    <source>
        <strain evidence="5">N237</strain>
    </source>
</reference>
<dbReference type="SUPFAM" id="SSF53163">
    <property type="entry name" value="HybD-like"/>
    <property type="match status" value="1"/>
</dbReference>
<evidence type="ECO:0000256" key="2">
    <source>
        <dbReference type="ARBA" id="ARBA00022670"/>
    </source>
</evidence>
<reference evidence="5" key="2">
    <citation type="submission" date="2022-05" db="EMBL/GenBank/DDBJ databases">
        <authorList>
            <person name="Kim J.-S."/>
            <person name="Lee K."/>
            <person name="Suh M."/>
            <person name="Eom M."/>
            <person name="Kim J.-S."/>
            <person name="Kim D.-S."/>
            <person name="Ko S.-H."/>
            <person name="Shin Y."/>
            <person name="Lee J.-S."/>
        </authorList>
    </citation>
    <scope>NUCLEOTIDE SEQUENCE</scope>
    <source>
        <strain evidence="5">N237</strain>
    </source>
</reference>
<gene>
    <name evidence="5" type="ORF">M6D93_05580</name>
</gene>
<dbReference type="InterPro" id="IPR023430">
    <property type="entry name" value="Pept_HybD-like_dom_sf"/>
</dbReference>
<keyword evidence="6" id="KW-1185">Reference proteome</keyword>
<evidence type="ECO:0000313" key="6">
    <source>
        <dbReference type="Proteomes" id="UP001056336"/>
    </source>
</evidence>
<evidence type="ECO:0000256" key="3">
    <source>
        <dbReference type="ARBA" id="ARBA00022750"/>
    </source>
</evidence>
<dbReference type="PRINTS" id="PR00446">
    <property type="entry name" value="HYDRGNUPTAKE"/>
</dbReference>
<dbReference type="Proteomes" id="UP001056336">
    <property type="component" value="Chromosome"/>
</dbReference>
<dbReference type="Gene3D" id="3.40.50.1450">
    <property type="entry name" value="HybD-like"/>
    <property type="match status" value="1"/>
</dbReference>
<protein>
    <submittedName>
        <fullName evidence="5">Hydrogenase maturation protease</fullName>
    </submittedName>
</protein>
<dbReference type="GO" id="GO:0006508">
    <property type="term" value="P:proteolysis"/>
    <property type="evidence" value="ECO:0007669"/>
    <property type="project" value="UniProtKB-KW"/>
</dbReference>
<sequence>MSDRVLVAGIGNIFLGDDGFGPEVVRRLAEADELPPDVAVIDYGIRGLHLAYDLLEGYRALVLVDALAVPGPAGQVIVLDVGSDSADSVLPTGFDPHGMAPVAVLAEVRRLGGTVPATYVVGCGPETVGEGIGLSDTVAAAVPTAMDAVRTLLRERVAS</sequence>
<organism evidence="5 6">
    <name type="scientific">Jatrophihabitans telluris</name>
    <dbReference type="NCBI Taxonomy" id="2038343"/>
    <lineage>
        <taxon>Bacteria</taxon>
        <taxon>Bacillati</taxon>
        <taxon>Actinomycetota</taxon>
        <taxon>Actinomycetes</taxon>
        <taxon>Jatrophihabitantales</taxon>
        <taxon>Jatrophihabitantaceae</taxon>
        <taxon>Jatrophihabitans</taxon>
    </lineage>
</organism>
<evidence type="ECO:0000256" key="4">
    <source>
        <dbReference type="ARBA" id="ARBA00022801"/>
    </source>
</evidence>
<dbReference type="PANTHER" id="PTHR30302">
    <property type="entry name" value="HYDROGENASE 1 MATURATION PROTEASE"/>
    <property type="match status" value="1"/>
</dbReference>
<dbReference type="InterPro" id="IPR000671">
    <property type="entry name" value="Peptidase_A31"/>
</dbReference>
<dbReference type="PANTHER" id="PTHR30302:SF1">
    <property type="entry name" value="HYDROGENASE 2 MATURATION PROTEASE"/>
    <property type="match status" value="1"/>
</dbReference>
<dbReference type="GO" id="GO:0008233">
    <property type="term" value="F:peptidase activity"/>
    <property type="evidence" value="ECO:0007669"/>
    <property type="project" value="UniProtKB-KW"/>
</dbReference>
<dbReference type="Pfam" id="PF01750">
    <property type="entry name" value="HycI"/>
    <property type="match status" value="1"/>
</dbReference>
<keyword evidence="3" id="KW-0064">Aspartyl protease</keyword>
<dbReference type="NCBIfam" id="TIGR00072">
    <property type="entry name" value="hydrog_prot"/>
    <property type="match status" value="1"/>
</dbReference>
<evidence type="ECO:0000313" key="5">
    <source>
        <dbReference type="EMBL" id="UQX89477.1"/>
    </source>
</evidence>
<dbReference type="EMBL" id="CP097332">
    <property type="protein sequence ID" value="UQX89477.1"/>
    <property type="molecule type" value="Genomic_DNA"/>
</dbReference>
<keyword evidence="4" id="KW-0378">Hydrolase</keyword>
<dbReference type="RefSeq" id="WP_249773373.1">
    <property type="nucleotide sequence ID" value="NZ_CP097332.1"/>
</dbReference>
<keyword evidence="2 5" id="KW-0645">Protease</keyword>
<name>A0ABY4R1U0_9ACTN</name>
<accession>A0ABY4R1U0</accession>